<comment type="caution">
    <text evidence="2">The sequence shown here is derived from an EMBL/GenBank/DDBJ whole genome shotgun (WGS) entry which is preliminary data.</text>
</comment>
<feature type="compositionally biased region" description="Basic residues" evidence="1">
    <location>
        <begin position="209"/>
        <end position="219"/>
    </location>
</feature>
<keyword evidence="3" id="KW-1185">Reference proteome</keyword>
<organism evidence="2 3">
    <name type="scientific">Carnegiea gigantea</name>
    <dbReference type="NCBI Taxonomy" id="171969"/>
    <lineage>
        <taxon>Eukaryota</taxon>
        <taxon>Viridiplantae</taxon>
        <taxon>Streptophyta</taxon>
        <taxon>Embryophyta</taxon>
        <taxon>Tracheophyta</taxon>
        <taxon>Spermatophyta</taxon>
        <taxon>Magnoliopsida</taxon>
        <taxon>eudicotyledons</taxon>
        <taxon>Gunneridae</taxon>
        <taxon>Pentapetalae</taxon>
        <taxon>Caryophyllales</taxon>
        <taxon>Cactineae</taxon>
        <taxon>Cactaceae</taxon>
        <taxon>Cactoideae</taxon>
        <taxon>Echinocereeae</taxon>
        <taxon>Carnegiea</taxon>
    </lineage>
</organism>
<accession>A0A9Q1QRC4</accession>
<evidence type="ECO:0000313" key="2">
    <source>
        <dbReference type="EMBL" id="KAJ8452488.1"/>
    </source>
</evidence>
<evidence type="ECO:0000313" key="3">
    <source>
        <dbReference type="Proteomes" id="UP001153076"/>
    </source>
</evidence>
<feature type="region of interest" description="Disordered" evidence="1">
    <location>
        <begin position="182"/>
        <end position="219"/>
    </location>
</feature>
<evidence type="ECO:0000256" key="1">
    <source>
        <dbReference type="SAM" id="MobiDB-lite"/>
    </source>
</evidence>
<proteinExistence type="predicted"/>
<sequence length="219" mass="25168">MKGKAGIAVASSMQGGRSLMSLKAKPTSLLGWVIEFVTVKCDRLVGYLASMIPCKHAVRCILRMRDKFQDYCNDWFKVEKYRKLYDTIVHPMSTPTMWENRILPELHAPYSQVKKGRPEEYKRRDSQLLPLAIGTTSFNYGTTSIASYFASYYVEKLITNFLGHNLATYERLRDEYGMLIRKKKKKATSAGVEKRKRKEKSGGGEQTKRAKTKKSKPRH</sequence>
<dbReference type="OrthoDB" id="1939383at2759"/>
<dbReference type="AlphaFoldDB" id="A0A9Q1QRC4"/>
<dbReference type="Proteomes" id="UP001153076">
    <property type="component" value="Unassembled WGS sequence"/>
</dbReference>
<gene>
    <name evidence="2" type="ORF">Cgig2_000077</name>
</gene>
<dbReference type="EMBL" id="JAKOGI010000004">
    <property type="protein sequence ID" value="KAJ8452488.1"/>
    <property type="molecule type" value="Genomic_DNA"/>
</dbReference>
<reference evidence="2" key="1">
    <citation type="submission" date="2022-04" db="EMBL/GenBank/DDBJ databases">
        <title>Carnegiea gigantea Genome sequencing and assembly v2.</title>
        <authorList>
            <person name="Copetti D."/>
            <person name="Sanderson M.J."/>
            <person name="Burquez A."/>
            <person name="Wojciechowski M.F."/>
        </authorList>
    </citation>
    <scope>NUCLEOTIDE SEQUENCE</scope>
    <source>
        <strain evidence="2">SGP5-SGP5p</strain>
        <tissue evidence="2">Aerial part</tissue>
    </source>
</reference>
<protein>
    <recommendedName>
        <fullName evidence="4">SWIM-type domain-containing protein</fullName>
    </recommendedName>
</protein>
<name>A0A9Q1QRC4_9CARY</name>
<evidence type="ECO:0008006" key="4">
    <source>
        <dbReference type="Google" id="ProtNLM"/>
    </source>
</evidence>